<feature type="region of interest" description="Disordered" evidence="1">
    <location>
        <begin position="336"/>
        <end position="375"/>
    </location>
</feature>
<dbReference type="Proteomes" id="UP000007799">
    <property type="component" value="Unassembled WGS sequence"/>
</dbReference>
<sequence length="632" mass="68294">MWALQAACWLTTPSSTGVTTDRSTNTADTTTLDELLHGGCKWISGVAADNGLFLPRHSMQLAIHPHRRSSRNEFHHHDGLDVSMPLFSMVTFIHTGAATRSARKQKVPRHLQVWYHQVCSFLMPCATTSPGCTMAGTLCWCARAGGLAKSEWAVRGRLDMAPRVSRQRKSSTSTRTRSWRWRPSLGSSSWLRAPSPSLSSTTTCCPTRTCWTGRCSAGAFPSTGSSRSSSSPSPPKCTQRCWRLPGSTCSVATTRGRGPLSQQLSPPSTNHHCSGGMNRRALPCDDHPATLYAAVEAATTSTHAADKQAMNNVTAVCLPLSFSPSLAAITTTTAAPANTPSTADAAAAEDAPPPPLAAEHIPTNQPTNPSPTGNRWRQHKLHFRLEAAATAEAMHTRKQQDEGNVEDICHAYQLHSPHIWGRLPKDRWRMMGGAHMMGWEEQLWARTSMVMVGTSNHSDAVMCSSAVTVITITIIDSTAVITLQPTPAPIWRESDIAHVTRSDEEQQQLMCGCIVDELALCLSSIPSSSSSSSSSLVTNSGCDRECGGCDVRRCAVASRDDAAGGGRWPISSQALITRAGQYTHTRMCEKRRHKADECGFPQPNPLPSFPNQSPLLCAVIIIISLPHAMCSC</sequence>
<gene>
    <name evidence="2" type="ORF">PTSG_06117</name>
</gene>
<proteinExistence type="predicted"/>
<feature type="compositionally biased region" description="Polar residues" evidence="1">
    <location>
        <begin position="260"/>
        <end position="272"/>
    </location>
</feature>
<dbReference type="RefSeq" id="XP_004993008.1">
    <property type="nucleotide sequence ID" value="XM_004992951.1"/>
</dbReference>
<dbReference type="InParanoid" id="F2UC00"/>
<dbReference type="AlphaFoldDB" id="F2UC00"/>
<evidence type="ECO:0000313" key="2">
    <source>
        <dbReference type="EMBL" id="EGD74107.1"/>
    </source>
</evidence>
<feature type="compositionally biased region" description="Polar residues" evidence="1">
    <location>
        <begin position="362"/>
        <end position="375"/>
    </location>
</feature>
<dbReference type="EMBL" id="GL832968">
    <property type="protein sequence ID" value="EGD74107.1"/>
    <property type="molecule type" value="Genomic_DNA"/>
</dbReference>
<evidence type="ECO:0000256" key="1">
    <source>
        <dbReference type="SAM" id="MobiDB-lite"/>
    </source>
</evidence>
<feature type="compositionally biased region" description="Low complexity" evidence="1">
    <location>
        <begin position="336"/>
        <end position="350"/>
    </location>
</feature>
<protein>
    <submittedName>
        <fullName evidence="2">Uncharacterized protein</fullName>
    </submittedName>
</protein>
<name>F2UC00_SALR5</name>
<keyword evidence="3" id="KW-1185">Reference proteome</keyword>
<reference evidence="2" key="1">
    <citation type="submission" date="2009-08" db="EMBL/GenBank/DDBJ databases">
        <title>Annotation of Salpingoeca rosetta.</title>
        <authorList>
            <consortium name="The Broad Institute Genome Sequencing Platform"/>
            <person name="Russ C."/>
            <person name="Cuomo C."/>
            <person name="Burger G."/>
            <person name="Gray M.W."/>
            <person name="Holland P.W.H."/>
            <person name="King N."/>
            <person name="Lang F.B.F."/>
            <person name="Roger A.J."/>
            <person name="Ruiz-Trillo I."/>
            <person name="Young S.K."/>
            <person name="Zeng Q."/>
            <person name="Gargeya S."/>
            <person name="Alvarado L."/>
            <person name="Berlin A."/>
            <person name="Chapman S.B."/>
            <person name="Chen Z."/>
            <person name="Freedman E."/>
            <person name="Gellesch M."/>
            <person name="Goldberg J."/>
            <person name="Griggs A."/>
            <person name="Gujja S."/>
            <person name="Heilman E."/>
            <person name="Heiman D."/>
            <person name="Howarth C."/>
            <person name="Mehta T."/>
            <person name="Neiman D."/>
            <person name="Pearson M."/>
            <person name="Roberts A."/>
            <person name="Saif S."/>
            <person name="Shea T."/>
            <person name="Shenoy N."/>
            <person name="Sisk P."/>
            <person name="Stolte C."/>
            <person name="Sykes S."/>
            <person name="White J."/>
            <person name="Yandava C."/>
            <person name="Haas B."/>
            <person name="Nusbaum C."/>
            <person name="Birren B."/>
        </authorList>
    </citation>
    <scope>NUCLEOTIDE SEQUENCE [LARGE SCALE GENOMIC DNA]</scope>
    <source>
        <strain evidence="2">ATCC 50818</strain>
    </source>
</reference>
<dbReference type="KEGG" id="sre:PTSG_06117"/>
<evidence type="ECO:0000313" key="3">
    <source>
        <dbReference type="Proteomes" id="UP000007799"/>
    </source>
</evidence>
<organism evidence="3">
    <name type="scientific">Salpingoeca rosetta (strain ATCC 50818 / BSB-021)</name>
    <dbReference type="NCBI Taxonomy" id="946362"/>
    <lineage>
        <taxon>Eukaryota</taxon>
        <taxon>Choanoflagellata</taxon>
        <taxon>Craspedida</taxon>
        <taxon>Salpingoecidae</taxon>
        <taxon>Salpingoeca</taxon>
    </lineage>
</organism>
<accession>F2UC00</accession>
<dbReference type="GeneID" id="16073892"/>
<feature type="region of interest" description="Disordered" evidence="1">
    <location>
        <begin position="253"/>
        <end position="274"/>
    </location>
</feature>